<name>W0DGQ9_9AQUI</name>
<dbReference type="InterPro" id="IPR044527">
    <property type="entry name" value="NrtA/CpmA_ABC-bd_dom"/>
</dbReference>
<evidence type="ECO:0000256" key="2">
    <source>
        <dbReference type="ARBA" id="ARBA00022448"/>
    </source>
</evidence>
<keyword evidence="5" id="KW-0732">Signal</keyword>
<proteinExistence type="predicted"/>
<dbReference type="RefSeq" id="WP_025306097.1">
    <property type="nucleotide sequence ID" value="NZ_CP007028.1"/>
</dbReference>
<dbReference type="Gene3D" id="3.40.190.10">
    <property type="entry name" value="Periplasmic binding protein-like II"/>
    <property type="match status" value="2"/>
</dbReference>
<dbReference type="OrthoDB" id="570524at2"/>
<evidence type="ECO:0000313" key="7">
    <source>
        <dbReference type="EMBL" id="AHE96070.1"/>
    </source>
</evidence>
<dbReference type="Pfam" id="PF13379">
    <property type="entry name" value="NMT1_2"/>
    <property type="match status" value="1"/>
</dbReference>
<dbReference type="EMBL" id="CP007028">
    <property type="protein sequence ID" value="AHE96070.1"/>
    <property type="molecule type" value="Genomic_DNA"/>
</dbReference>
<evidence type="ECO:0000256" key="4">
    <source>
        <dbReference type="ARBA" id="ARBA00022519"/>
    </source>
</evidence>
<gene>
    <name evidence="7" type="ORF">THERU_04655</name>
</gene>
<dbReference type="eggNOG" id="COG0715">
    <property type="taxonomic scope" value="Bacteria"/>
</dbReference>
<evidence type="ECO:0000256" key="6">
    <source>
        <dbReference type="ARBA" id="ARBA00023136"/>
    </source>
</evidence>
<dbReference type="STRING" id="75906.THERU_04655"/>
<keyword evidence="2" id="KW-0813">Transport</keyword>
<keyword evidence="6" id="KW-0472">Membrane</keyword>
<dbReference type="AlphaFoldDB" id="W0DGQ9"/>
<sequence>MLTRREVVKGFAAGVGATLMGPYISKGAGKMRIGFIPLTDCGSVVMAKELGLYKKYGVDVEVTKEASWPNVRDKLLNGELTAAHTLFSLPLSVYTGVGGPKGKVIPIVMVINFNGQAITLANKFKGKVGFRDIKNVKQAVQEIIAKEGECTFAMTFPGGTHDIWLRYWLGACGINPNKDVRVIPNPPPQMVANMKVGRMDGFCVGEPWNAVAVREGVGFSHLATQDVWKHHPEKVLAFNNEFFEKNREEVKAITKAVLEAARWCDDMKNRKELAKVLSQAKYVNAPADALEARLLGIYDLGVGKHTYKDDYMLYYKNGEVPFPKKSYGIFFLAQFRRWEMVKEQINYKAVVDTIIKQDFYVSVAKEMNIPIPKDDMKPLTGFIDGVVFDPNDPEGSIKKYAVREV</sequence>
<reference evidence="7 8" key="1">
    <citation type="submission" date="2013-12" db="EMBL/GenBank/DDBJ databases">
        <authorList>
            <consortium name="DOE Joint Genome Institute"/>
            <person name="Eisen J."/>
            <person name="Huntemann M."/>
            <person name="Han J."/>
            <person name="Chen A."/>
            <person name="Kyrpides N."/>
            <person name="Mavromatis K."/>
            <person name="Markowitz V."/>
            <person name="Palaniappan K."/>
            <person name="Ivanova N."/>
            <person name="Schaumberg A."/>
            <person name="Pati A."/>
            <person name="Liolios K."/>
            <person name="Nordberg H.P."/>
            <person name="Cantor M.N."/>
            <person name="Hua S.X."/>
            <person name="Woyke T."/>
        </authorList>
    </citation>
    <scope>NUCLEOTIDE SEQUENCE [LARGE SCALE GENOMIC DNA]</scope>
    <source>
        <strain evidence="7 8">DSM 23557</strain>
    </source>
</reference>
<evidence type="ECO:0000256" key="3">
    <source>
        <dbReference type="ARBA" id="ARBA00022475"/>
    </source>
</evidence>
<dbReference type="KEGG" id="trd:THERU_04655"/>
<dbReference type="PANTHER" id="PTHR30024:SF7">
    <property type="entry name" value="NITRATE_NITRITE BINDING PROTEIN NRTA"/>
    <property type="match status" value="1"/>
</dbReference>
<dbReference type="Proteomes" id="UP000018914">
    <property type="component" value="Chromosome"/>
</dbReference>
<keyword evidence="4" id="KW-0997">Cell inner membrane</keyword>
<protein>
    <submittedName>
        <fullName evidence="7">Nitrate ABC transporter</fullName>
    </submittedName>
</protein>
<accession>W0DGQ9</accession>
<dbReference type="GO" id="GO:0012505">
    <property type="term" value="C:endomembrane system"/>
    <property type="evidence" value="ECO:0007669"/>
    <property type="project" value="UniProtKB-SubCell"/>
</dbReference>
<dbReference type="CDD" id="cd13553">
    <property type="entry name" value="PBP2_NrtA_CpmA_like"/>
    <property type="match status" value="1"/>
</dbReference>
<dbReference type="SUPFAM" id="SSF53850">
    <property type="entry name" value="Periplasmic binding protein-like II"/>
    <property type="match status" value="1"/>
</dbReference>
<dbReference type="HOGENOM" id="CLU_037398_3_0_0"/>
<organism evidence="8">
    <name type="scientific">Thermocrinis ruber</name>
    <dbReference type="NCBI Taxonomy" id="75906"/>
    <lineage>
        <taxon>Bacteria</taxon>
        <taxon>Pseudomonadati</taxon>
        <taxon>Aquificota</taxon>
        <taxon>Aquificia</taxon>
        <taxon>Aquificales</taxon>
        <taxon>Aquificaceae</taxon>
        <taxon>Thermocrinis</taxon>
    </lineage>
</organism>
<evidence type="ECO:0000256" key="5">
    <source>
        <dbReference type="ARBA" id="ARBA00022729"/>
    </source>
</evidence>
<keyword evidence="8" id="KW-1185">Reference proteome</keyword>
<dbReference type="PATRIC" id="fig|75906.3.peg.904"/>
<evidence type="ECO:0000256" key="1">
    <source>
        <dbReference type="ARBA" id="ARBA00004308"/>
    </source>
</evidence>
<comment type="subcellular location">
    <subcellularLocation>
        <location evidence="1">Endomembrane system</location>
    </subcellularLocation>
</comment>
<keyword evidence="3" id="KW-1003">Cell membrane</keyword>
<evidence type="ECO:0000313" key="8">
    <source>
        <dbReference type="Proteomes" id="UP000018914"/>
    </source>
</evidence>
<dbReference type="PANTHER" id="PTHR30024">
    <property type="entry name" value="ALIPHATIC SULFONATES-BINDING PROTEIN-RELATED"/>
    <property type="match status" value="1"/>
</dbReference>